<name>A0A6G1CZY3_9ORYZ</name>
<gene>
    <name evidence="2" type="ORF">E2562_009035</name>
</gene>
<dbReference type="SUPFAM" id="SSF141562">
    <property type="entry name" value="At5g01610-like"/>
    <property type="match status" value="1"/>
</dbReference>
<comment type="caution">
    <text evidence="2">The sequence shown here is derived from an EMBL/GenBank/DDBJ whole genome shotgun (WGS) entry which is preliminary data.</text>
</comment>
<keyword evidence="1" id="KW-0812">Transmembrane</keyword>
<accession>A0A6G1CZY3</accession>
<feature type="transmembrane region" description="Helical" evidence="1">
    <location>
        <begin position="48"/>
        <end position="71"/>
    </location>
</feature>
<organism evidence="2 3">
    <name type="scientific">Oryza meyeriana var. granulata</name>
    <dbReference type="NCBI Taxonomy" id="110450"/>
    <lineage>
        <taxon>Eukaryota</taxon>
        <taxon>Viridiplantae</taxon>
        <taxon>Streptophyta</taxon>
        <taxon>Embryophyta</taxon>
        <taxon>Tracheophyta</taxon>
        <taxon>Spermatophyta</taxon>
        <taxon>Magnoliopsida</taxon>
        <taxon>Liliopsida</taxon>
        <taxon>Poales</taxon>
        <taxon>Poaceae</taxon>
        <taxon>BOP clade</taxon>
        <taxon>Oryzoideae</taxon>
        <taxon>Oryzeae</taxon>
        <taxon>Oryzinae</taxon>
        <taxon>Oryza</taxon>
        <taxon>Oryza meyeriana</taxon>
    </lineage>
</organism>
<dbReference type="Proteomes" id="UP000479710">
    <property type="component" value="Unassembled WGS sequence"/>
</dbReference>
<dbReference type="InterPro" id="IPR036758">
    <property type="entry name" value="At5g01610-like"/>
</dbReference>
<sequence>MGGLLYGLRTASVGEPATGDFEIRLESICYIWFGSHLGYFEDTIRGRISYGTITGFSGVAVGIIVAAVDLVKTCVFLL</sequence>
<evidence type="ECO:0000313" key="3">
    <source>
        <dbReference type="Proteomes" id="UP000479710"/>
    </source>
</evidence>
<dbReference type="Pfam" id="PF04398">
    <property type="entry name" value="DUF538"/>
    <property type="match status" value="1"/>
</dbReference>
<keyword evidence="1" id="KW-1133">Transmembrane helix</keyword>
<reference evidence="2 3" key="1">
    <citation type="submission" date="2019-11" db="EMBL/GenBank/DDBJ databases">
        <title>Whole genome sequence of Oryza granulata.</title>
        <authorList>
            <person name="Li W."/>
        </authorList>
    </citation>
    <scope>NUCLEOTIDE SEQUENCE [LARGE SCALE GENOMIC DNA]</scope>
    <source>
        <strain evidence="3">cv. Menghai</strain>
        <tissue evidence="2">Leaf</tissue>
    </source>
</reference>
<dbReference type="EMBL" id="SPHZ02000007">
    <property type="protein sequence ID" value="KAF0906018.1"/>
    <property type="molecule type" value="Genomic_DNA"/>
</dbReference>
<dbReference type="Gene3D" id="2.30.240.10">
    <property type="entry name" value="At5g01610-like"/>
    <property type="match status" value="1"/>
</dbReference>
<keyword evidence="1" id="KW-0472">Membrane</keyword>
<keyword evidence="3" id="KW-1185">Reference proteome</keyword>
<evidence type="ECO:0000313" key="2">
    <source>
        <dbReference type="EMBL" id="KAF0906018.1"/>
    </source>
</evidence>
<dbReference type="AlphaFoldDB" id="A0A6G1CZY3"/>
<dbReference type="OrthoDB" id="622488at2759"/>
<evidence type="ECO:0000256" key="1">
    <source>
        <dbReference type="SAM" id="Phobius"/>
    </source>
</evidence>
<dbReference type="InterPro" id="IPR007493">
    <property type="entry name" value="DUF538"/>
</dbReference>
<protein>
    <submittedName>
        <fullName evidence="2">Uncharacterized protein</fullName>
    </submittedName>
</protein>
<proteinExistence type="predicted"/>